<feature type="region of interest" description="Disordered" evidence="5">
    <location>
        <begin position="42"/>
        <end position="62"/>
    </location>
</feature>
<keyword evidence="9" id="KW-1185">Reference proteome</keyword>
<evidence type="ECO:0000259" key="6">
    <source>
        <dbReference type="Pfam" id="PF06544"/>
    </source>
</evidence>
<keyword evidence="2" id="KW-0507">mRNA processing</keyword>
<evidence type="ECO:0000313" key="8">
    <source>
        <dbReference type="EMBL" id="RWS29002.1"/>
    </source>
</evidence>
<reference evidence="8 9" key="1">
    <citation type="journal article" date="2018" name="Gigascience">
        <title>Genomes of trombidid mites reveal novel predicted allergens and laterally-transferred genes associated with secondary metabolism.</title>
        <authorList>
            <person name="Dong X."/>
            <person name="Chaisiri K."/>
            <person name="Xia D."/>
            <person name="Armstrong S.D."/>
            <person name="Fang Y."/>
            <person name="Donnelly M.J."/>
            <person name="Kadowaki T."/>
            <person name="McGarry J.W."/>
            <person name="Darby A.C."/>
            <person name="Makepeace B.L."/>
        </authorList>
    </citation>
    <scope>NUCLEOTIDE SEQUENCE [LARGE SCALE GENOMIC DNA]</scope>
    <source>
        <strain evidence="8">UoL-UT</strain>
    </source>
</reference>
<dbReference type="CDD" id="cd24162">
    <property type="entry name" value="Prp3_C"/>
    <property type="match status" value="1"/>
</dbReference>
<dbReference type="PANTHER" id="PTHR14212:SF0">
    <property type="entry name" value="U4_U6 SMALL NUCLEAR RIBONUCLEOPROTEIN PRP3"/>
    <property type="match status" value="1"/>
</dbReference>
<feature type="region of interest" description="Disordered" evidence="5">
    <location>
        <begin position="1"/>
        <end position="26"/>
    </location>
</feature>
<evidence type="ECO:0000256" key="5">
    <source>
        <dbReference type="SAM" id="MobiDB-lite"/>
    </source>
</evidence>
<organism evidence="8 9">
    <name type="scientific">Leptotrombidium deliense</name>
    <dbReference type="NCBI Taxonomy" id="299467"/>
    <lineage>
        <taxon>Eukaryota</taxon>
        <taxon>Metazoa</taxon>
        <taxon>Ecdysozoa</taxon>
        <taxon>Arthropoda</taxon>
        <taxon>Chelicerata</taxon>
        <taxon>Arachnida</taxon>
        <taxon>Acari</taxon>
        <taxon>Acariformes</taxon>
        <taxon>Trombidiformes</taxon>
        <taxon>Prostigmata</taxon>
        <taxon>Anystina</taxon>
        <taxon>Parasitengona</taxon>
        <taxon>Trombiculoidea</taxon>
        <taxon>Trombiculidae</taxon>
        <taxon>Leptotrombidium</taxon>
    </lineage>
</organism>
<comment type="caution">
    <text evidence="8">The sequence shown here is derived from an EMBL/GenBank/DDBJ whole genome shotgun (WGS) entry which is preliminary data.</text>
</comment>
<evidence type="ECO:0000259" key="7">
    <source>
        <dbReference type="Pfam" id="PF08572"/>
    </source>
</evidence>
<keyword evidence="4" id="KW-0539">Nucleus</keyword>
<dbReference type="PANTHER" id="PTHR14212">
    <property type="entry name" value="U4/U6-ASSOCIATED RNA SPLICING FACTOR-RELATED"/>
    <property type="match status" value="1"/>
</dbReference>
<evidence type="ECO:0000256" key="2">
    <source>
        <dbReference type="ARBA" id="ARBA00022664"/>
    </source>
</evidence>
<dbReference type="InterPro" id="IPR013881">
    <property type="entry name" value="Pre-mRNA_splic_Prp3_dom"/>
</dbReference>
<keyword evidence="8" id="KW-0687">Ribonucleoprotein</keyword>
<feature type="compositionally biased region" description="Low complexity" evidence="5">
    <location>
        <begin position="47"/>
        <end position="61"/>
    </location>
</feature>
<name>A0A443SND9_9ACAR</name>
<evidence type="ECO:0000256" key="4">
    <source>
        <dbReference type="ARBA" id="ARBA00023242"/>
    </source>
</evidence>
<dbReference type="OrthoDB" id="10264544at2759"/>
<feature type="region of interest" description="Disordered" evidence="5">
    <location>
        <begin position="352"/>
        <end position="374"/>
    </location>
</feature>
<dbReference type="Pfam" id="PF06544">
    <property type="entry name" value="Prp3_C"/>
    <property type="match status" value="1"/>
</dbReference>
<dbReference type="AlphaFoldDB" id="A0A443SND9"/>
<feature type="domain" description="Small nuclear ribonucleoprotein Prp3 C-terminal" evidence="6">
    <location>
        <begin position="390"/>
        <end position="513"/>
    </location>
</feature>
<feature type="domain" description="Pre-mRNA-splicing factor 3" evidence="7">
    <location>
        <begin position="115"/>
        <end position="367"/>
    </location>
</feature>
<comment type="subcellular location">
    <subcellularLocation>
        <location evidence="1">Nucleus</location>
    </subcellularLocation>
</comment>
<dbReference type="Proteomes" id="UP000288716">
    <property type="component" value="Unassembled WGS sequence"/>
</dbReference>
<dbReference type="Pfam" id="PF08572">
    <property type="entry name" value="PRP3"/>
    <property type="match status" value="1"/>
</dbReference>
<dbReference type="GO" id="GO:0046540">
    <property type="term" value="C:U4/U6 x U5 tri-snRNP complex"/>
    <property type="evidence" value="ECO:0007669"/>
    <property type="project" value="InterPro"/>
</dbReference>
<dbReference type="GO" id="GO:0000398">
    <property type="term" value="P:mRNA splicing, via spliceosome"/>
    <property type="evidence" value="ECO:0007669"/>
    <property type="project" value="InterPro"/>
</dbReference>
<protein>
    <submittedName>
        <fullName evidence="8">U4/U6 small nuclear ribonucleoprotein Prp3-like protein</fullName>
    </submittedName>
</protein>
<sequence length="525" mass="60589">MMANAQRQIEERKRQMQSSAPVDSKQRIAELTAQIQARLANRPNLLTTTSSDPAKSSKPAPLILNSKGRTVDITGKEVQLIQRIPTLKANIRAQKREQFIKLNQQKPAEESTESKFIDQRVEIRPATRTKRNFKFFEKGTFETYANRVRTEAQLEKLQKEIAQAAKKTGISAAARLAILSSIVPKKELVSWRNFRTNTLKLDFLHISRFLDELIETLLCFKQKEDEIPDIEWWDSFVLKDNSYEASINNDKVDEAKYDGITHLIEHPMQMRPPAEPSKAALLPVFLTKKEKKKLRRQNRREAWKEKQEKIRLGLEPPPEPKVKMSNMMRVLGTQAVQDPTKIEAKVREQMAKRQKAHEEANAARKLTVDQKKQKKVKKVKEDTSLGVNVSVYRVLNLNNPAKKFKVEMNAKQLQMTGVVVLYRNINVIVVEGGPKQQKKFRRLMLNRIKWSEDPVSKDVTPVESEVLQNKCFLVWEGMAKSRAFGEIKFKVSPNESFARELFKNHGVEHYWDLSYSMSILETTDA</sequence>
<evidence type="ECO:0000313" key="9">
    <source>
        <dbReference type="Proteomes" id="UP000288716"/>
    </source>
</evidence>
<dbReference type="InterPro" id="IPR027104">
    <property type="entry name" value="Prp3"/>
</dbReference>
<evidence type="ECO:0000256" key="3">
    <source>
        <dbReference type="ARBA" id="ARBA00023187"/>
    </source>
</evidence>
<accession>A0A443SND9</accession>
<gene>
    <name evidence="8" type="ORF">B4U80_03126</name>
</gene>
<evidence type="ECO:0000256" key="1">
    <source>
        <dbReference type="ARBA" id="ARBA00004123"/>
    </source>
</evidence>
<dbReference type="EMBL" id="NCKV01001109">
    <property type="protein sequence ID" value="RWS29002.1"/>
    <property type="molecule type" value="Genomic_DNA"/>
</dbReference>
<dbReference type="STRING" id="299467.A0A443SND9"/>
<dbReference type="InterPro" id="IPR010541">
    <property type="entry name" value="Prp3_C"/>
</dbReference>
<dbReference type="VEuPathDB" id="VectorBase:LDEU003034"/>
<feature type="compositionally biased region" description="Basic and acidic residues" evidence="5">
    <location>
        <begin position="352"/>
        <end position="371"/>
    </location>
</feature>
<keyword evidence="3" id="KW-0508">mRNA splicing</keyword>
<proteinExistence type="predicted"/>